<evidence type="ECO:0000256" key="1">
    <source>
        <dbReference type="ARBA" id="ARBA00023125"/>
    </source>
</evidence>
<dbReference type="SUPFAM" id="SSF46894">
    <property type="entry name" value="C-terminal effector domain of the bipartite response regulators"/>
    <property type="match status" value="1"/>
</dbReference>
<dbReference type="InterPro" id="IPR016032">
    <property type="entry name" value="Sig_transdc_resp-reg_C-effctor"/>
</dbReference>
<protein>
    <recommendedName>
        <fullName evidence="2">OmpR/PhoB-type domain-containing protein</fullName>
    </recommendedName>
</protein>
<dbReference type="Pfam" id="PF00486">
    <property type="entry name" value="Trans_reg_C"/>
    <property type="match status" value="1"/>
</dbReference>
<name>A0A2T2WTP0_SULTH</name>
<accession>A0A2T2WTP0</accession>
<dbReference type="GO" id="GO:0006355">
    <property type="term" value="P:regulation of DNA-templated transcription"/>
    <property type="evidence" value="ECO:0007669"/>
    <property type="project" value="InterPro"/>
</dbReference>
<comment type="caution">
    <text evidence="3">The sequence shown here is derived from an EMBL/GenBank/DDBJ whole genome shotgun (WGS) entry which is preliminary data.</text>
</comment>
<reference evidence="3 4" key="1">
    <citation type="journal article" date="2014" name="BMC Genomics">
        <title>Comparison of environmental and isolate Sulfobacillus genomes reveals diverse carbon, sulfur, nitrogen, and hydrogen metabolisms.</title>
        <authorList>
            <person name="Justice N.B."/>
            <person name="Norman A."/>
            <person name="Brown C.T."/>
            <person name="Singh A."/>
            <person name="Thomas B.C."/>
            <person name="Banfield J.F."/>
        </authorList>
    </citation>
    <scope>NUCLEOTIDE SEQUENCE [LARGE SCALE GENOMIC DNA]</scope>
    <source>
        <strain evidence="3">AMDSBA5</strain>
    </source>
</reference>
<dbReference type="InterPro" id="IPR001867">
    <property type="entry name" value="OmpR/PhoB-type_DNA-bd"/>
</dbReference>
<gene>
    <name evidence="3" type="ORF">C7B47_12015</name>
</gene>
<dbReference type="AlphaFoldDB" id="A0A2T2WTP0"/>
<dbReference type="GO" id="GO:0000160">
    <property type="term" value="P:phosphorelay signal transduction system"/>
    <property type="evidence" value="ECO:0007669"/>
    <property type="project" value="InterPro"/>
</dbReference>
<dbReference type="EMBL" id="PXYX01000028">
    <property type="protein sequence ID" value="PSR25607.1"/>
    <property type="molecule type" value="Genomic_DNA"/>
</dbReference>
<sequence>MMCGYVSTGSIGEYLPSAQALVPVRRLDTINQILDALVHHQITCLAIEVHAMHDAPTLSAVLETAHTYAVPVLLLTHYLQPSVWRVAASHPSRVVDQWFTRPSCVQLWPSVRHQNQPLALSPRATALLAILATYPDHVLSLAAINEEATHRGVRPWTSQSVRMTVHDLNRRLQPVHIHLRRHVGYLFHPCPHDGHEGWGLPESCSASSRWGDHDWPKIARDECSED</sequence>
<dbReference type="Proteomes" id="UP000242705">
    <property type="component" value="Unassembled WGS sequence"/>
</dbReference>
<proteinExistence type="predicted"/>
<dbReference type="GO" id="GO:0003677">
    <property type="term" value="F:DNA binding"/>
    <property type="evidence" value="ECO:0007669"/>
    <property type="project" value="UniProtKB-KW"/>
</dbReference>
<organism evidence="3 4">
    <name type="scientific">Sulfobacillus thermosulfidooxidans</name>
    <dbReference type="NCBI Taxonomy" id="28034"/>
    <lineage>
        <taxon>Bacteria</taxon>
        <taxon>Bacillati</taxon>
        <taxon>Bacillota</taxon>
        <taxon>Clostridia</taxon>
        <taxon>Eubacteriales</taxon>
        <taxon>Clostridiales Family XVII. Incertae Sedis</taxon>
        <taxon>Sulfobacillus</taxon>
    </lineage>
</organism>
<dbReference type="InterPro" id="IPR036388">
    <property type="entry name" value="WH-like_DNA-bd_sf"/>
</dbReference>
<dbReference type="Gene3D" id="1.10.10.10">
    <property type="entry name" value="Winged helix-like DNA-binding domain superfamily/Winged helix DNA-binding domain"/>
    <property type="match status" value="1"/>
</dbReference>
<keyword evidence="1" id="KW-0238">DNA-binding</keyword>
<evidence type="ECO:0000313" key="4">
    <source>
        <dbReference type="Proteomes" id="UP000242705"/>
    </source>
</evidence>
<feature type="domain" description="OmpR/PhoB-type" evidence="2">
    <location>
        <begin position="116"/>
        <end position="187"/>
    </location>
</feature>
<evidence type="ECO:0000259" key="2">
    <source>
        <dbReference type="Pfam" id="PF00486"/>
    </source>
</evidence>
<evidence type="ECO:0000313" key="3">
    <source>
        <dbReference type="EMBL" id="PSR25607.1"/>
    </source>
</evidence>